<feature type="region of interest" description="Disordered" evidence="1">
    <location>
        <begin position="59"/>
        <end position="142"/>
    </location>
</feature>
<reference evidence="2" key="1">
    <citation type="submission" date="2023-03" db="EMBL/GenBank/DDBJ databases">
        <title>Massive genome expansion in bonnet fungi (Mycena s.s.) driven by repeated elements and novel gene families across ecological guilds.</title>
        <authorList>
            <consortium name="Lawrence Berkeley National Laboratory"/>
            <person name="Harder C.B."/>
            <person name="Miyauchi S."/>
            <person name="Viragh M."/>
            <person name="Kuo A."/>
            <person name="Thoen E."/>
            <person name="Andreopoulos B."/>
            <person name="Lu D."/>
            <person name="Skrede I."/>
            <person name="Drula E."/>
            <person name="Henrissat B."/>
            <person name="Morin E."/>
            <person name="Kohler A."/>
            <person name="Barry K."/>
            <person name="LaButti K."/>
            <person name="Morin E."/>
            <person name="Salamov A."/>
            <person name="Lipzen A."/>
            <person name="Mereny Z."/>
            <person name="Hegedus B."/>
            <person name="Baldrian P."/>
            <person name="Stursova M."/>
            <person name="Weitz H."/>
            <person name="Taylor A."/>
            <person name="Grigoriev I.V."/>
            <person name="Nagy L.G."/>
            <person name="Martin F."/>
            <person name="Kauserud H."/>
        </authorList>
    </citation>
    <scope>NUCLEOTIDE SEQUENCE</scope>
    <source>
        <strain evidence="2">CBHHK188m</strain>
    </source>
</reference>
<dbReference type="EMBL" id="JARJLG010000202">
    <property type="protein sequence ID" value="KAJ7728833.1"/>
    <property type="molecule type" value="Genomic_DNA"/>
</dbReference>
<feature type="region of interest" description="Disordered" evidence="1">
    <location>
        <begin position="262"/>
        <end position="296"/>
    </location>
</feature>
<gene>
    <name evidence="2" type="ORF">DFH07DRAFT_782121</name>
</gene>
<feature type="compositionally biased region" description="Low complexity" evidence="1">
    <location>
        <begin position="59"/>
        <end position="68"/>
    </location>
</feature>
<accession>A0AAD7HWD8</accession>
<feature type="compositionally biased region" description="Basic and acidic residues" evidence="1">
    <location>
        <begin position="74"/>
        <end position="83"/>
    </location>
</feature>
<dbReference type="Proteomes" id="UP001215280">
    <property type="component" value="Unassembled WGS sequence"/>
</dbReference>
<organism evidence="2 3">
    <name type="scientific">Mycena maculata</name>
    <dbReference type="NCBI Taxonomy" id="230809"/>
    <lineage>
        <taxon>Eukaryota</taxon>
        <taxon>Fungi</taxon>
        <taxon>Dikarya</taxon>
        <taxon>Basidiomycota</taxon>
        <taxon>Agaricomycotina</taxon>
        <taxon>Agaricomycetes</taxon>
        <taxon>Agaricomycetidae</taxon>
        <taxon>Agaricales</taxon>
        <taxon>Marasmiineae</taxon>
        <taxon>Mycenaceae</taxon>
        <taxon>Mycena</taxon>
    </lineage>
</organism>
<name>A0AAD7HWD8_9AGAR</name>
<feature type="compositionally biased region" description="Basic and acidic residues" evidence="1">
    <location>
        <begin position="1"/>
        <end position="37"/>
    </location>
</feature>
<feature type="region of interest" description="Disordered" evidence="1">
    <location>
        <begin position="1"/>
        <end position="42"/>
    </location>
</feature>
<evidence type="ECO:0000256" key="1">
    <source>
        <dbReference type="SAM" id="MobiDB-lite"/>
    </source>
</evidence>
<feature type="compositionally biased region" description="Pro residues" evidence="1">
    <location>
        <begin position="108"/>
        <end position="124"/>
    </location>
</feature>
<dbReference type="AlphaFoldDB" id="A0AAD7HWD8"/>
<feature type="compositionally biased region" description="Low complexity" evidence="1">
    <location>
        <begin position="277"/>
        <end position="296"/>
    </location>
</feature>
<evidence type="ECO:0000313" key="3">
    <source>
        <dbReference type="Proteomes" id="UP001215280"/>
    </source>
</evidence>
<keyword evidence="3" id="KW-1185">Reference proteome</keyword>
<feature type="compositionally biased region" description="Polar residues" evidence="1">
    <location>
        <begin position="129"/>
        <end position="138"/>
    </location>
</feature>
<protein>
    <submittedName>
        <fullName evidence="2">Uncharacterized protein</fullName>
    </submittedName>
</protein>
<proteinExistence type="predicted"/>
<feature type="compositionally biased region" description="Pro residues" evidence="1">
    <location>
        <begin position="262"/>
        <end position="276"/>
    </location>
</feature>
<sequence length="452" mass="51674">MPRGRPRLDPEIKEQRLQESRKRYEQKNLDKRREGAKLRMQRKRAAIAASDWRTKFEYRNNAAANSANYRERRRIQEIEERRATSAMKKQARKREEEDLRRKHSPTAKPQPIPNAKFPPPPAKPPHQYRPSSPITSTPVPRRKAHLVAEDLNNSAAEEESDEDGANHPIEALIWPIRTPQPKRCPYCFEEHCIGMRHPGPYYAVVCKEWQGCVTSKDSRDRMLTQYPHASTWEAPSWPKFNRMWTHDCTEYHCHEGEYTPPGPFVPLTPESSPPSSPSTLSASILSRAPSPARSRPALSLHERQILRNAEHYQFLVAEDARIAAEKKGEQKLTDEQLADLAALRPPPVPISPERLRQQFARGLGSTFIEHSHQHSCQLAQAEVVINDEEDAEPPALEQPVMYAVSGKNRVFQDRRRAMAAFKGASGAELIFTRDEDELFGFLAEDVAGKMKI</sequence>
<evidence type="ECO:0000313" key="2">
    <source>
        <dbReference type="EMBL" id="KAJ7728833.1"/>
    </source>
</evidence>
<comment type="caution">
    <text evidence="2">The sequence shown here is derived from an EMBL/GenBank/DDBJ whole genome shotgun (WGS) entry which is preliminary data.</text>
</comment>